<evidence type="ECO:0000313" key="3">
    <source>
        <dbReference type="Proteomes" id="UP000579153"/>
    </source>
</evidence>
<dbReference type="InterPro" id="IPR029058">
    <property type="entry name" value="AB_hydrolase_fold"/>
</dbReference>
<evidence type="ECO:0000313" key="2">
    <source>
        <dbReference type="EMBL" id="MBB5776929.1"/>
    </source>
</evidence>
<proteinExistence type="predicted"/>
<dbReference type="AlphaFoldDB" id="A0A7W9G468"/>
<reference evidence="2 3" key="1">
    <citation type="submission" date="2020-08" db="EMBL/GenBank/DDBJ databases">
        <title>Sequencing the genomes of 1000 actinobacteria strains.</title>
        <authorList>
            <person name="Klenk H.-P."/>
        </authorList>
    </citation>
    <scope>NUCLEOTIDE SEQUENCE [LARGE SCALE GENOMIC DNA]</scope>
    <source>
        <strain evidence="2 3">DSM 45507</strain>
    </source>
</reference>
<dbReference type="Pfam" id="PF12697">
    <property type="entry name" value="Abhydrolase_6"/>
    <property type="match status" value="1"/>
</dbReference>
<dbReference type="SUPFAM" id="SSF53474">
    <property type="entry name" value="alpha/beta-Hydrolases"/>
    <property type="match status" value="1"/>
</dbReference>
<sequence length="288" mass="31807">MRDVPGRAVPVNGRRLYVEESGQGPDWVVFEAGGGCGRTFWDPVLPLLASEARLVAYDRAGRALSGRVTRQLSIDDLAADLVAMAEAVVPGEFVLVAHSMGGLVARRAAERLGPRLRGLLLADVLPETSPVYDNWDETTKKVDRMLAVTQALCRFPPLARLFTGNVRRLFSADTYRVMLAEDFTPAGTSQTRKEIQAVAAAVPQFRARPPRLPECPTIVLSATRAEKGRERQHAAIREHQRRYAETLPDGRHEDVDSGHFVPAEQPRLVADRIRQLLAASRKTDGQRC</sequence>
<dbReference type="GO" id="GO:0003824">
    <property type="term" value="F:catalytic activity"/>
    <property type="evidence" value="ECO:0007669"/>
    <property type="project" value="UniProtKB-ARBA"/>
</dbReference>
<dbReference type="InterPro" id="IPR000073">
    <property type="entry name" value="AB_hydrolase_1"/>
</dbReference>
<organism evidence="2 3">
    <name type="scientific">Nonomuraea jabiensis</name>
    <dbReference type="NCBI Taxonomy" id="882448"/>
    <lineage>
        <taxon>Bacteria</taxon>
        <taxon>Bacillati</taxon>
        <taxon>Actinomycetota</taxon>
        <taxon>Actinomycetes</taxon>
        <taxon>Streptosporangiales</taxon>
        <taxon>Streptosporangiaceae</taxon>
        <taxon>Nonomuraea</taxon>
    </lineage>
</organism>
<protein>
    <submittedName>
        <fullName evidence="2">Pimeloyl-ACP methyl ester carboxylesterase</fullName>
    </submittedName>
</protein>
<dbReference type="InterPro" id="IPR050266">
    <property type="entry name" value="AB_hydrolase_sf"/>
</dbReference>
<name>A0A7W9G468_9ACTN</name>
<evidence type="ECO:0000259" key="1">
    <source>
        <dbReference type="Pfam" id="PF12697"/>
    </source>
</evidence>
<dbReference type="Gene3D" id="3.40.50.1820">
    <property type="entry name" value="alpha/beta hydrolase"/>
    <property type="match status" value="1"/>
</dbReference>
<comment type="caution">
    <text evidence="2">The sequence shown here is derived from an EMBL/GenBank/DDBJ whole genome shotgun (WGS) entry which is preliminary data.</text>
</comment>
<dbReference type="PANTHER" id="PTHR43798">
    <property type="entry name" value="MONOACYLGLYCEROL LIPASE"/>
    <property type="match status" value="1"/>
</dbReference>
<dbReference type="RefSeq" id="WP_185070473.1">
    <property type="nucleotide sequence ID" value="NZ_JACHMB010000001.1"/>
</dbReference>
<dbReference type="Proteomes" id="UP000579153">
    <property type="component" value="Unassembled WGS sequence"/>
</dbReference>
<gene>
    <name evidence="2" type="ORF">HD596_003685</name>
</gene>
<keyword evidence="3" id="KW-1185">Reference proteome</keyword>
<feature type="domain" description="AB hydrolase-1" evidence="1">
    <location>
        <begin position="28"/>
        <end position="271"/>
    </location>
</feature>
<accession>A0A7W9G468</accession>
<dbReference type="EMBL" id="JACHMB010000001">
    <property type="protein sequence ID" value="MBB5776929.1"/>
    <property type="molecule type" value="Genomic_DNA"/>
</dbReference>